<gene>
    <name evidence="1" type="ORF">H2198_009756</name>
</gene>
<protein>
    <submittedName>
        <fullName evidence="1">Uncharacterized protein</fullName>
    </submittedName>
</protein>
<dbReference type="EMBL" id="JAPDRQ010000295">
    <property type="protein sequence ID" value="KAJ9650942.1"/>
    <property type="molecule type" value="Genomic_DNA"/>
</dbReference>
<evidence type="ECO:0000313" key="1">
    <source>
        <dbReference type="EMBL" id="KAJ9650942.1"/>
    </source>
</evidence>
<organism evidence="1 2">
    <name type="scientific">Neophaeococcomyces mojaviensis</name>
    <dbReference type="NCBI Taxonomy" id="3383035"/>
    <lineage>
        <taxon>Eukaryota</taxon>
        <taxon>Fungi</taxon>
        <taxon>Dikarya</taxon>
        <taxon>Ascomycota</taxon>
        <taxon>Pezizomycotina</taxon>
        <taxon>Eurotiomycetes</taxon>
        <taxon>Chaetothyriomycetidae</taxon>
        <taxon>Chaetothyriales</taxon>
        <taxon>Chaetothyriales incertae sedis</taxon>
        <taxon>Neophaeococcomyces</taxon>
    </lineage>
</organism>
<dbReference type="Proteomes" id="UP001172386">
    <property type="component" value="Unassembled WGS sequence"/>
</dbReference>
<sequence>MNSLSTDRYYATVSQSDDSNSFVPSPISPSPYSSTTALNHTYIPYNPSMNQEKGSVASTLHGDHSQEHLNTHDPKQSLERNHGETKVADSYEMQASRSSSPPPLISSSSSAKTKVETEAAEAVAERDEDNLEYPTGMKLAVISLALCLAVFLMALDNTIIATAIPKITDQFKSLDDIGWYASSYLLTTCALQLFFGKLYTFYSIKWVFLTSIAIFEVGSAICGAAPSSIALIIGRAVAGVGSAGLFSGALVIIAYTVPLAKRPAYTGIIGACYGIASIAGPLLGGAFTDGPGWPWCFYINLPLGAVTLIVIFLFFKSPKRKAEAKVPILVRMKQLDIAGTLLFIVDVVIVLLALQWGGSKYAWNSWRIILLFVLFGILTTIFIGIQWYMKENATIPFYIISQRSVAAACIWAFLLGAAFFVLIYWVPIWFQAVKGASALKSGIYCLPMILALVIANAITGAGTTIIGYYNPFYYASVLLSCVGAGLLTTWKVDTSSGMWIGYQIIYGFGVGFGMQQSIITVQAVLPLKDIPVGTAMASFFQTFGGALFSSAAQNVFNNRLIATIPTYAPGVDPTIILHVGATELKNIVAPNLLQGVLTAYNLALTQTWYIAVAMSCLTVIPAIFVEWKSVKGMKPGGLAA</sequence>
<name>A0ACC2ZTI7_9EURO</name>
<reference evidence="1" key="1">
    <citation type="submission" date="2022-10" db="EMBL/GenBank/DDBJ databases">
        <title>Culturing micro-colonial fungi from biological soil crusts in the Mojave desert and describing Neophaeococcomyces mojavensis, and introducing the new genera and species Taxawa tesnikishii.</title>
        <authorList>
            <person name="Kurbessoian T."/>
            <person name="Stajich J.E."/>
        </authorList>
    </citation>
    <scope>NUCLEOTIDE SEQUENCE</scope>
    <source>
        <strain evidence="1">JES_112</strain>
    </source>
</reference>
<comment type="caution">
    <text evidence="1">The sequence shown here is derived from an EMBL/GenBank/DDBJ whole genome shotgun (WGS) entry which is preliminary data.</text>
</comment>
<evidence type="ECO:0000313" key="2">
    <source>
        <dbReference type="Proteomes" id="UP001172386"/>
    </source>
</evidence>
<proteinExistence type="predicted"/>
<keyword evidence="2" id="KW-1185">Reference proteome</keyword>
<accession>A0ACC2ZTI7</accession>